<dbReference type="Pfam" id="PF00945">
    <property type="entry name" value="Rhabdo_ncap"/>
    <property type="match status" value="1"/>
</dbReference>
<evidence type="ECO:0000313" key="14">
    <source>
        <dbReference type="Proteomes" id="UP000099870"/>
    </source>
</evidence>
<keyword evidence="8 13" id="KW-0543">Viral nucleoprotein</keyword>
<dbReference type="RefSeq" id="YP_009094139.1">
    <property type="nucleotide sequence ID" value="NC_025359.1"/>
</dbReference>
<evidence type="ECO:0000256" key="1">
    <source>
        <dbReference type="ARBA" id="ARBA00004192"/>
    </source>
</evidence>
<comment type="subcellular location">
    <subcellularLocation>
        <location evidence="1">Host cytoplasm</location>
    </subcellularLocation>
    <subcellularLocation>
        <location evidence="2">Virion</location>
    </subcellularLocation>
</comment>
<evidence type="ECO:0000256" key="10">
    <source>
        <dbReference type="ARBA" id="ARBA00023274"/>
    </source>
</evidence>
<sequence>MRTNLPGHENTVLEATLPETSVTVVYPSVWFKNVGNVRPGVSHSLLTPSELYQTLHPMLTGGKWNDVLVSSYMVSIINENPGIFEETLSANWVAQGRTIGEEGTKVNPLHCLSLDTKDIQLDNTPRTSDGSTRMSLFVALVMIYRRTLIKSTKTARTSELNAKMLDMMGSAPYGLRQEHMTLVSQFLEDKNLTEGYTRIICALDMFYTKFPQGQGSKLRISTLVSRYRGCSAIVSVTHACNCLGITADELVTFILHNHVAAEAIRTFKAGEHSADKYGYFPYQLGMRLTEHSPYTISANPSLTFYVRCLAAFGGSSNAGLTIMPNGVNAIQSLIEVAFMVTLKTGKLMNLAVRFGKTDAEMKALADHVTAKDKLRDNTEEEIPDGEEEGIVQQGWAASVKDLPTRAGLTEPQKLADDIISEIEQNEGLDYLSRTRLHNASKRFKGYDEGTVGRVIYENYGRSAPNMI</sequence>
<gene>
    <name evidence="13" type="primary">N</name>
    <name evidence="13" type="ORF">MOUVp1</name>
</gene>
<evidence type="ECO:0000256" key="2">
    <source>
        <dbReference type="ARBA" id="ARBA00004328"/>
    </source>
</evidence>
<keyword evidence="9" id="KW-1035">Host cytoplasm</keyword>
<evidence type="ECO:0000256" key="9">
    <source>
        <dbReference type="ARBA" id="ARBA00023200"/>
    </source>
</evidence>
<evidence type="ECO:0000256" key="6">
    <source>
        <dbReference type="ARBA" id="ARBA00022844"/>
    </source>
</evidence>
<dbReference type="Gene3D" id="1.10.3610.10">
    <property type="entry name" value="Nucleoprotein"/>
    <property type="match status" value="1"/>
</dbReference>
<evidence type="ECO:0000256" key="7">
    <source>
        <dbReference type="ARBA" id="ARBA00022884"/>
    </source>
</evidence>
<dbReference type="InterPro" id="IPR000448">
    <property type="entry name" value="Rhabdo_ncapsid"/>
</dbReference>
<dbReference type="SUPFAM" id="SSF140809">
    <property type="entry name" value="Rhabdovirus nucleoprotein-like"/>
    <property type="match status" value="1"/>
</dbReference>
<keyword evidence="10" id="KW-0687">Ribonucleoprotein</keyword>
<dbReference type="InterPro" id="IPR035961">
    <property type="entry name" value="Rhabdovirus_nucleoprotein-like"/>
</dbReference>
<feature type="domain" description="Rhabdovirus nucleocapsid" evidence="12">
    <location>
        <begin position="10"/>
        <end position="372"/>
    </location>
</feature>
<dbReference type="GO" id="GO:0003723">
    <property type="term" value="F:RNA binding"/>
    <property type="evidence" value="ECO:0007669"/>
    <property type="project" value="UniProtKB-KW"/>
</dbReference>
<keyword evidence="7" id="KW-0694">RNA-binding</keyword>
<dbReference type="GO" id="GO:0019029">
    <property type="term" value="C:helical viral capsid"/>
    <property type="evidence" value="ECO:0007669"/>
    <property type="project" value="UniProtKB-KW"/>
</dbReference>
<dbReference type="OrthoDB" id="22890at10239"/>
<protein>
    <recommendedName>
        <fullName evidence="3">Nucleoprotein</fullName>
    </recommendedName>
    <alternativeName>
        <fullName evidence="11">Nucleocapsid protein</fullName>
    </alternativeName>
</protein>
<dbReference type="GO" id="GO:0030430">
    <property type="term" value="C:host cell cytoplasm"/>
    <property type="evidence" value="ECO:0007669"/>
    <property type="project" value="UniProtKB-SubCell"/>
</dbReference>
<reference evidence="13 14" key="1">
    <citation type="journal article" date="2010" name="Virus Res.">
        <title>Moussa virus: a new member of the Rhabdoviridae family isolated from Culex decens mosquitoes in Cote d'Ivoire.</title>
        <authorList>
            <person name="Quan P.L."/>
            <person name="Junglen S."/>
            <person name="Tashmukhamedova A."/>
            <person name="Conlan S."/>
            <person name="Hutchison S.K."/>
            <person name="Kurth A."/>
            <person name="Ellerbrok H."/>
            <person name="Egholm M."/>
            <person name="Briese T."/>
            <person name="Leendertz F.H."/>
            <person name="Lipkin W.I."/>
        </authorList>
    </citation>
    <scope>NUCLEOTIDE SEQUENCE [LARGE SCALE GENOMIC DNA]</scope>
    <source>
        <strain evidence="13">C23</strain>
    </source>
</reference>
<dbReference type="KEGG" id="vg:20964668"/>
<evidence type="ECO:0000256" key="8">
    <source>
        <dbReference type="ARBA" id="ARBA00023086"/>
    </source>
</evidence>
<evidence type="ECO:0000256" key="3">
    <source>
        <dbReference type="ARBA" id="ARBA00014389"/>
    </source>
</evidence>
<evidence type="ECO:0000313" key="13">
    <source>
        <dbReference type="EMBL" id="ACZ81398.1"/>
    </source>
</evidence>
<dbReference type="GO" id="GO:1990904">
    <property type="term" value="C:ribonucleoprotein complex"/>
    <property type="evidence" value="ECO:0007669"/>
    <property type="project" value="UniProtKB-KW"/>
</dbReference>
<evidence type="ECO:0000256" key="11">
    <source>
        <dbReference type="ARBA" id="ARBA00033344"/>
    </source>
</evidence>
<evidence type="ECO:0000259" key="12">
    <source>
        <dbReference type="Pfam" id="PF00945"/>
    </source>
</evidence>
<organism evidence="13 14">
    <name type="scientific">Moussa virus</name>
    <dbReference type="NCBI Taxonomy" id="698672"/>
    <lineage>
        <taxon>Viruses</taxon>
        <taxon>Riboviria</taxon>
        <taxon>Orthornavirae</taxon>
        <taxon>Negarnaviricota</taxon>
        <taxon>Haploviricotina</taxon>
        <taxon>Monjiviricetes</taxon>
        <taxon>Mononegavirales</taxon>
        <taxon>Rhabdoviridae</taxon>
        <taxon>Alpharhabdovirinae</taxon>
        <taxon>Mousrhavirus</taxon>
        <taxon>Mousrhavirus moussa</taxon>
    </lineage>
</organism>
<dbReference type="InterPro" id="IPR023330">
    <property type="entry name" value="Rhabdovirus_ncapsid_N"/>
</dbReference>
<dbReference type="Gene3D" id="1.10.3570.10">
    <property type="entry name" value="Rhabdovirus nucleocapsid protein like domain"/>
    <property type="match status" value="1"/>
</dbReference>
<keyword evidence="4" id="KW-1139">Helical capsid protein</keyword>
<dbReference type="InterPro" id="IPR023331">
    <property type="entry name" value="Rhabdovirus_ncapsid_C"/>
</dbReference>
<keyword evidence="14" id="KW-1185">Reference proteome</keyword>
<dbReference type="GO" id="GO:0019013">
    <property type="term" value="C:viral nucleocapsid"/>
    <property type="evidence" value="ECO:0007669"/>
    <property type="project" value="UniProtKB-KW"/>
</dbReference>
<keyword evidence="5" id="KW-0167">Capsid protein</keyword>
<evidence type="ECO:0000256" key="4">
    <source>
        <dbReference type="ARBA" id="ARBA00022497"/>
    </source>
</evidence>
<dbReference type="GeneID" id="20964668"/>
<name>D2E9X3_9RHAB</name>
<dbReference type="EMBL" id="FJ985748">
    <property type="protein sequence ID" value="ACZ81398.1"/>
    <property type="molecule type" value="Viral_cRNA"/>
</dbReference>
<accession>D2E9X3</accession>
<proteinExistence type="predicted"/>
<evidence type="ECO:0000256" key="5">
    <source>
        <dbReference type="ARBA" id="ARBA00022561"/>
    </source>
</evidence>
<keyword evidence="6" id="KW-0946">Virion</keyword>
<dbReference type="Proteomes" id="UP000099870">
    <property type="component" value="Segment"/>
</dbReference>